<dbReference type="AlphaFoldDB" id="A0A485KEG2"/>
<name>A0A485KEG2_9STRA</name>
<dbReference type="Proteomes" id="UP000332933">
    <property type="component" value="Unassembled WGS sequence"/>
</dbReference>
<dbReference type="Pfam" id="PF00112">
    <property type="entry name" value="Peptidase_C1"/>
    <property type="match status" value="1"/>
</dbReference>
<dbReference type="InterPro" id="IPR013128">
    <property type="entry name" value="Peptidase_C1A"/>
</dbReference>
<evidence type="ECO:0000256" key="1">
    <source>
        <dbReference type="ARBA" id="ARBA00008455"/>
    </source>
</evidence>
<dbReference type="CDD" id="cd02248">
    <property type="entry name" value="Peptidase_C1A"/>
    <property type="match status" value="1"/>
</dbReference>
<evidence type="ECO:0000259" key="5">
    <source>
        <dbReference type="SMART" id="SM00645"/>
    </source>
</evidence>
<dbReference type="EMBL" id="VJMH01000516">
    <property type="protein sequence ID" value="KAF0715821.1"/>
    <property type="molecule type" value="Genomic_DNA"/>
</dbReference>
<feature type="compositionally biased region" description="Low complexity" evidence="3">
    <location>
        <begin position="357"/>
        <end position="375"/>
    </location>
</feature>
<dbReference type="PROSITE" id="PS00139">
    <property type="entry name" value="THIOL_PROTEASE_CYS"/>
    <property type="match status" value="1"/>
</dbReference>
<dbReference type="InterPro" id="IPR039417">
    <property type="entry name" value="Peptidase_C1A_papain-like"/>
</dbReference>
<dbReference type="Gene3D" id="3.90.70.10">
    <property type="entry name" value="Cysteine proteinases"/>
    <property type="match status" value="1"/>
</dbReference>
<reference evidence="6" key="2">
    <citation type="submission" date="2019-06" db="EMBL/GenBank/DDBJ databases">
        <title>Genomics analysis of Aphanomyces spp. identifies a new class of oomycete effector associated with host adaptation.</title>
        <authorList>
            <person name="Gaulin E."/>
        </authorList>
    </citation>
    <scope>NUCLEOTIDE SEQUENCE</scope>
    <source>
        <strain evidence="6">CBS 578.67</strain>
    </source>
</reference>
<proteinExistence type="inferred from homology"/>
<evidence type="ECO:0000313" key="7">
    <source>
        <dbReference type="EMBL" id="VFT80364.1"/>
    </source>
</evidence>
<keyword evidence="2" id="KW-0865">Zymogen</keyword>
<dbReference type="SUPFAM" id="SSF54001">
    <property type="entry name" value="Cysteine proteinases"/>
    <property type="match status" value="1"/>
</dbReference>
<reference evidence="7 8" key="1">
    <citation type="submission" date="2019-03" db="EMBL/GenBank/DDBJ databases">
        <authorList>
            <person name="Gaulin E."/>
            <person name="Dumas B."/>
        </authorList>
    </citation>
    <scope>NUCLEOTIDE SEQUENCE [LARGE SCALE GENOMIC DNA]</scope>
    <source>
        <strain evidence="7">CBS 568.67</strain>
    </source>
</reference>
<feature type="region of interest" description="Disordered" evidence="3">
    <location>
        <begin position="355"/>
        <end position="433"/>
    </location>
</feature>
<organism evidence="7 8">
    <name type="scientific">Aphanomyces stellatus</name>
    <dbReference type="NCBI Taxonomy" id="120398"/>
    <lineage>
        <taxon>Eukaryota</taxon>
        <taxon>Sar</taxon>
        <taxon>Stramenopiles</taxon>
        <taxon>Oomycota</taxon>
        <taxon>Saprolegniomycetes</taxon>
        <taxon>Saprolegniales</taxon>
        <taxon>Verrucalvaceae</taxon>
        <taxon>Aphanomyces</taxon>
    </lineage>
</organism>
<feature type="chain" id="PRO_5033827212" evidence="4">
    <location>
        <begin position="19"/>
        <end position="433"/>
    </location>
</feature>
<dbReference type="InterPro" id="IPR000169">
    <property type="entry name" value="Pept_cys_AS"/>
</dbReference>
<dbReference type="GO" id="GO:0008234">
    <property type="term" value="F:cysteine-type peptidase activity"/>
    <property type="evidence" value="ECO:0007669"/>
    <property type="project" value="InterPro"/>
</dbReference>
<dbReference type="SMART" id="SM00645">
    <property type="entry name" value="Pept_C1"/>
    <property type="match status" value="1"/>
</dbReference>
<evidence type="ECO:0000256" key="3">
    <source>
        <dbReference type="SAM" id="MobiDB-lite"/>
    </source>
</evidence>
<feature type="region of interest" description="Disordered" evidence="3">
    <location>
        <begin position="128"/>
        <end position="149"/>
    </location>
</feature>
<dbReference type="OrthoDB" id="68606at2759"/>
<evidence type="ECO:0000256" key="4">
    <source>
        <dbReference type="SAM" id="SignalP"/>
    </source>
</evidence>
<comment type="similarity">
    <text evidence="1">Belongs to the peptidase C1 family.</text>
</comment>
<evidence type="ECO:0000313" key="8">
    <source>
        <dbReference type="Proteomes" id="UP000332933"/>
    </source>
</evidence>
<feature type="compositionally biased region" description="Pro residues" evidence="3">
    <location>
        <begin position="376"/>
        <end position="398"/>
    </location>
</feature>
<gene>
    <name evidence="7" type="primary">Aste57867_3190</name>
    <name evidence="6" type="ORF">As57867_003181</name>
    <name evidence="7" type="ORF">ASTE57867_3190</name>
</gene>
<dbReference type="InterPro" id="IPR000668">
    <property type="entry name" value="Peptidase_C1A_C"/>
</dbReference>
<feature type="domain" description="Peptidase C1A papain C-terminal" evidence="5">
    <location>
        <begin position="140"/>
        <end position="351"/>
    </location>
</feature>
<dbReference type="PANTHER" id="PTHR12411">
    <property type="entry name" value="CYSTEINE PROTEASE FAMILY C1-RELATED"/>
    <property type="match status" value="1"/>
</dbReference>
<keyword evidence="4" id="KW-0732">Signal</keyword>
<dbReference type="EMBL" id="CAADRA010000516">
    <property type="protein sequence ID" value="VFT80364.1"/>
    <property type="molecule type" value="Genomic_DNA"/>
</dbReference>
<protein>
    <submittedName>
        <fullName evidence="7">Aste57867_3190 protein</fullName>
    </submittedName>
</protein>
<feature type="signal peptide" evidence="4">
    <location>
        <begin position="1"/>
        <end position="18"/>
    </location>
</feature>
<feature type="compositionally biased region" description="Acidic residues" evidence="3">
    <location>
        <begin position="403"/>
        <end position="433"/>
    </location>
</feature>
<dbReference type="GO" id="GO:0006508">
    <property type="term" value="P:proteolysis"/>
    <property type="evidence" value="ECO:0007669"/>
    <property type="project" value="InterPro"/>
</dbReference>
<accession>A0A485KEG2</accession>
<evidence type="ECO:0000256" key="2">
    <source>
        <dbReference type="ARBA" id="ARBA00023145"/>
    </source>
</evidence>
<keyword evidence="8" id="KW-1185">Reference proteome</keyword>
<evidence type="ECO:0000313" key="6">
    <source>
        <dbReference type="EMBL" id="KAF0715821.1"/>
    </source>
</evidence>
<dbReference type="InterPro" id="IPR038765">
    <property type="entry name" value="Papain-like_cys_pep_sf"/>
</dbReference>
<sequence length="433" mass="45677">MHTTTTTILALAMTIATAARQSVLTLSTPQRLVLQAELNQWKASFGAEASAMGLMPLQEGLNTDEVVSDELQRFLDTKFDVEAASLSNPDAQFHTDHPFALLTNDEFARLVQVSFNQSASALRGALGAAFDDTSPPRAPRASSADWSTHKCNPPIRNQGQCGSCWAFSTVGTVEAAHCLGAGELLDLSEQQIVSCSTNGGSMGCSGGWPAAAMDWMKDGACLESAWPYTSGKSGQTGSCSTQCQKSKLSVGPTVKVSGEAKLQSALDMQPVSVLVEAGNSVWRNYKSGVVSQCPGARSDHAVIAVAFDDASFKIKNSWGTSWGDKGYITLKRTGGAGKGMCNVAESVVYPTLTGHVTPTPSSSSAPPKPTATTWKPTPPPSRPTPLPTPTPSRGPTPQPSNDDPTDNDDDDCDFDDDDDDDDDDCDFGVEDDA</sequence>